<evidence type="ECO:0000256" key="2">
    <source>
        <dbReference type="ARBA" id="ARBA00023002"/>
    </source>
</evidence>
<comment type="similarity">
    <text evidence="1">Belongs to the short-chain dehydrogenases/reductases (SDR) family.</text>
</comment>
<dbReference type="PANTHER" id="PTHR43669">
    <property type="entry name" value="5-KETO-D-GLUCONATE 5-REDUCTASE"/>
    <property type="match status" value="1"/>
</dbReference>
<dbReference type="GO" id="GO:0016491">
    <property type="term" value="F:oxidoreductase activity"/>
    <property type="evidence" value="ECO:0007669"/>
    <property type="project" value="UniProtKB-KW"/>
</dbReference>
<evidence type="ECO:0000256" key="1">
    <source>
        <dbReference type="ARBA" id="ARBA00006484"/>
    </source>
</evidence>
<protein>
    <submittedName>
        <fullName evidence="3">SDR family NAD(P)-dependent oxidoreductase</fullName>
        <ecNumber evidence="3">1.1.1.-</ecNumber>
    </submittedName>
</protein>
<gene>
    <name evidence="3" type="ORF">ACFFPJ_13975</name>
</gene>
<dbReference type="EMBL" id="JBHMBE010000004">
    <property type="protein sequence ID" value="MFB9646904.1"/>
    <property type="molecule type" value="Genomic_DNA"/>
</dbReference>
<dbReference type="SUPFAM" id="SSF51735">
    <property type="entry name" value="NAD(P)-binding Rossmann-fold domains"/>
    <property type="match status" value="1"/>
</dbReference>
<dbReference type="RefSeq" id="WP_344715007.1">
    <property type="nucleotide sequence ID" value="NZ_BAAAWH010000001.1"/>
</dbReference>
<dbReference type="Pfam" id="PF13561">
    <property type="entry name" value="adh_short_C2"/>
    <property type="match status" value="1"/>
</dbReference>
<comment type="caution">
    <text evidence="3">The sequence shown here is derived from an EMBL/GenBank/DDBJ whole genome shotgun (WGS) entry which is preliminary data.</text>
</comment>
<evidence type="ECO:0000313" key="4">
    <source>
        <dbReference type="Proteomes" id="UP001589611"/>
    </source>
</evidence>
<dbReference type="PRINTS" id="PR00081">
    <property type="entry name" value="GDHRDH"/>
</dbReference>
<sequence length="283" mass="29494">MTDTTAEKWPVPVTDPLAAAAEPWLTGKVALVVGGGLSGPEGGIGFAIAWLCAQNGAVVAVLDRDAAAGARTVDAIREAGGQAEHFSVDVTDDDSVEQAISAAAARFGSFDVVADTIGGTGVQPMFDATLEQFEQAMKLNFTAVWYVLRHAQKHMDRGSAIVTISSSAAEGRGPGMPYSFGKSALEKLTTGAAGSLAPRGIRVNCVRVGMIWGAFAARGMSEEQRAVRADNVILRTEGNNWDIARAAFYFLTDQARWVTGQTLAVDGGGFRMAPSGAAGSNLK</sequence>
<dbReference type="InterPro" id="IPR002347">
    <property type="entry name" value="SDR_fam"/>
</dbReference>
<accession>A0ABV5T2T4</accession>
<keyword evidence="2 3" id="KW-0560">Oxidoreductase</keyword>
<organism evidence="3 4">
    <name type="scientific">Microbacterium terregens</name>
    <dbReference type="NCBI Taxonomy" id="69363"/>
    <lineage>
        <taxon>Bacteria</taxon>
        <taxon>Bacillati</taxon>
        <taxon>Actinomycetota</taxon>
        <taxon>Actinomycetes</taxon>
        <taxon>Micrococcales</taxon>
        <taxon>Microbacteriaceae</taxon>
        <taxon>Microbacterium</taxon>
    </lineage>
</organism>
<dbReference type="Gene3D" id="3.40.50.720">
    <property type="entry name" value="NAD(P)-binding Rossmann-like Domain"/>
    <property type="match status" value="1"/>
</dbReference>
<dbReference type="CDD" id="cd05233">
    <property type="entry name" value="SDR_c"/>
    <property type="match status" value="1"/>
</dbReference>
<proteinExistence type="inferred from homology"/>
<dbReference type="Proteomes" id="UP001589611">
    <property type="component" value="Unassembled WGS sequence"/>
</dbReference>
<dbReference type="EC" id="1.1.1.-" evidence="3"/>
<dbReference type="PANTHER" id="PTHR43669:SF3">
    <property type="entry name" value="ALCOHOL DEHYDROGENASE, PUTATIVE (AFU_ORTHOLOGUE AFUA_3G03445)-RELATED"/>
    <property type="match status" value="1"/>
</dbReference>
<keyword evidence="4" id="KW-1185">Reference proteome</keyword>
<dbReference type="InterPro" id="IPR036291">
    <property type="entry name" value="NAD(P)-bd_dom_sf"/>
</dbReference>
<name>A0ABV5T2T4_9MICO</name>
<evidence type="ECO:0000313" key="3">
    <source>
        <dbReference type="EMBL" id="MFB9646904.1"/>
    </source>
</evidence>
<reference evidence="3 4" key="1">
    <citation type="submission" date="2024-09" db="EMBL/GenBank/DDBJ databases">
        <authorList>
            <person name="Sun Q."/>
            <person name="Mori K."/>
        </authorList>
    </citation>
    <scope>NUCLEOTIDE SEQUENCE [LARGE SCALE GENOMIC DNA]</scope>
    <source>
        <strain evidence="3 4">JCM 1342</strain>
    </source>
</reference>